<accession>A0ABY7MRX5</accession>
<evidence type="ECO:0000313" key="3">
    <source>
        <dbReference type="Proteomes" id="UP001179614"/>
    </source>
</evidence>
<gene>
    <name evidence="2" type="ORF">I3J27_07610</name>
</gene>
<name>A0ABY7MRX5_9BRAD</name>
<dbReference type="RefSeq" id="WP_270167315.1">
    <property type="nucleotide sequence ID" value="NZ_CP089391.1"/>
</dbReference>
<feature type="region of interest" description="Disordered" evidence="1">
    <location>
        <begin position="27"/>
        <end position="53"/>
    </location>
</feature>
<keyword evidence="3" id="KW-1185">Reference proteome</keyword>
<evidence type="ECO:0000313" key="2">
    <source>
        <dbReference type="EMBL" id="WBL80283.1"/>
    </source>
</evidence>
<sequence>MIAMIRALTYYGAIVVAVAAAQIWSGQGQAADEVDPATTSAAVDPPPSPDSLISREDWKRRIEDARIRAEQARREWQQHPPAPELPERIATQRVLTDDTLRPGDIVSTDKGLFLYRGKSGTDRRVTDFVAIRPR</sequence>
<dbReference type="Proteomes" id="UP001179614">
    <property type="component" value="Chromosome"/>
</dbReference>
<reference evidence="2" key="1">
    <citation type="submission" date="2021-12" db="EMBL/GenBank/DDBJ databases">
        <title>Bradyrhizobium xenonodulans sp. nov.</title>
        <authorList>
            <person name="Claassens R."/>
            <person name="Venter S.N."/>
            <person name="Beukes C.W."/>
            <person name="Stepkowski T."/>
            <person name="Steenkamp E.T."/>
        </authorList>
    </citation>
    <scope>NUCLEOTIDE SEQUENCE</scope>
    <source>
        <strain evidence="2">14AB</strain>
    </source>
</reference>
<dbReference type="EMBL" id="CP089391">
    <property type="protein sequence ID" value="WBL80283.1"/>
    <property type="molecule type" value="Genomic_DNA"/>
</dbReference>
<evidence type="ECO:0000256" key="1">
    <source>
        <dbReference type="SAM" id="MobiDB-lite"/>
    </source>
</evidence>
<organism evidence="2 3">
    <name type="scientific">Bradyrhizobium xenonodulans</name>
    <dbReference type="NCBI Taxonomy" id="2736875"/>
    <lineage>
        <taxon>Bacteria</taxon>
        <taxon>Pseudomonadati</taxon>
        <taxon>Pseudomonadota</taxon>
        <taxon>Alphaproteobacteria</taxon>
        <taxon>Hyphomicrobiales</taxon>
        <taxon>Nitrobacteraceae</taxon>
        <taxon>Bradyrhizobium</taxon>
    </lineage>
</organism>
<protein>
    <recommendedName>
        <fullName evidence="4">Secreted protein</fullName>
    </recommendedName>
</protein>
<proteinExistence type="predicted"/>
<evidence type="ECO:0008006" key="4">
    <source>
        <dbReference type="Google" id="ProtNLM"/>
    </source>
</evidence>